<feature type="region of interest" description="Disordered" evidence="3">
    <location>
        <begin position="47"/>
        <end position="85"/>
    </location>
</feature>
<dbReference type="EnsemblMetazoa" id="ACOM034122-RA">
    <property type="protein sequence ID" value="ACOM034122-PA.1"/>
    <property type="gene ID" value="ACOM034122"/>
</dbReference>
<dbReference type="Proteomes" id="UP000075882">
    <property type="component" value="Unassembled WGS sequence"/>
</dbReference>
<feature type="region of interest" description="Disordered" evidence="3">
    <location>
        <begin position="126"/>
        <end position="270"/>
    </location>
</feature>
<name>A0A8W7PM33_ANOCL</name>
<feature type="region of interest" description="Disordered" evidence="3">
    <location>
        <begin position="1196"/>
        <end position="1315"/>
    </location>
</feature>
<feature type="compositionally biased region" description="Low complexity" evidence="3">
    <location>
        <begin position="1331"/>
        <end position="1354"/>
    </location>
</feature>
<feature type="region of interest" description="Disordered" evidence="3">
    <location>
        <begin position="375"/>
        <end position="418"/>
    </location>
</feature>
<feature type="compositionally biased region" description="Low complexity" evidence="3">
    <location>
        <begin position="589"/>
        <end position="602"/>
    </location>
</feature>
<evidence type="ECO:0000256" key="3">
    <source>
        <dbReference type="SAM" id="MobiDB-lite"/>
    </source>
</evidence>
<feature type="compositionally biased region" description="Polar residues" evidence="3">
    <location>
        <begin position="1488"/>
        <end position="1497"/>
    </location>
</feature>
<feature type="compositionally biased region" description="Low complexity" evidence="3">
    <location>
        <begin position="1012"/>
        <end position="1025"/>
    </location>
</feature>
<proteinExistence type="predicted"/>
<protein>
    <submittedName>
        <fullName evidence="4">Uncharacterized protein</fullName>
    </submittedName>
</protein>
<feature type="compositionally biased region" description="Acidic residues" evidence="3">
    <location>
        <begin position="69"/>
        <end position="84"/>
    </location>
</feature>
<feature type="region of interest" description="Disordered" evidence="3">
    <location>
        <begin position="1424"/>
        <end position="1497"/>
    </location>
</feature>
<evidence type="ECO:0000256" key="1">
    <source>
        <dbReference type="ARBA" id="ARBA00022614"/>
    </source>
</evidence>
<feature type="compositionally biased region" description="Polar residues" evidence="3">
    <location>
        <begin position="1244"/>
        <end position="1256"/>
    </location>
</feature>
<feature type="compositionally biased region" description="Low complexity" evidence="3">
    <location>
        <begin position="171"/>
        <end position="209"/>
    </location>
</feature>
<keyword evidence="2" id="KW-0677">Repeat</keyword>
<dbReference type="SUPFAM" id="SSF52047">
    <property type="entry name" value="RNI-like"/>
    <property type="match status" value="1"/>
</dbReference>
<feature type="compositionally biased region" description="Polar residues" evidence="3">
    <location>
        <begin position="156"/>
        <end position="170"/>
    </location>
</feature>
<feature type="region of interest" description="Disordered" evidence="3">
    <location>
        <begin position="431"/>
        <end position="472"/>
    </location>
</feature>
<feature type="compositionally biased region" description="Low complexity" evidence="3">
    <location>
        <begin position="670"/>
        <end position="686"/>
    </location>
</feature>
<reference evidence="4" key="1">
    <citation type="submission" date="2022-08" db="UniProtKB">
        <authorList>
            <consortium name="EnsemblMetazoa"/>
        </authorList>
    </citation>
    <scope>IDENTIFICATION</scope>
</reference>
<feature type="compositionally biased region" description="Polar residues" evidence="3">
    <location>
        <begin position="389"/>
        <end position="398"/>
    </location>
</feature>
<dbReference type="VEuPathDB" id="VectorBase:ACON2_038421"/>
<keyword evidence="1" id="KW-0433">Leucine-rich repeat</keyword>
<dbReference type="PANTHER" id="PTHR24112">
    <property type="entry name" value="LEUCINE-RICH REPEAT, ISOFORM F-RELATED"/>
    <property type="match status" value="1"/>
</dbReference>
<feature type="compositionally biased region" description="Polar residues" evidence="3">
    <location>
        <begin position="987"/>
        <end position="996"/>
    </location>
</feature>
<feature type="compositionally biased region" description="Low complexity" evidence="3">
    <location>
        <begin position="1376"/>
        <end position="1395"/>
    </location>
</feature>
<organism evidence="4">
    <name type="scientific">Anopheles coluzzii</name>
    <name type="common">African malaria mosquito</name>
    <dbReference type="NCBI Taxonomy" id="1518534"/>
    <lineage>
        <taxon>Eukaryota</taxon>
        <taxon>Metazoa</taxon>
        <taxon>Ecdysozoa</taxon>
        <taxon>Arthropoda</taxon>
        <taxon>Hexapoda</taxon>
        <taxon>Insecta</taxon>
        <taxon>Pterygota</taxon>
        <taxon>Neoptera</taxon>
        <taxon>Endopterygota</taxon>
        <taxon>Diptera</taxon>
        <taxon>Nematocera</taxon>
        <taxon>Culicoidea</taxon>
        <taxon>Culicidae</taxon>
        <taxon>Anophelinae</taxon>
        <taxon>Anopheles</taxon>
    </lineage>
</organism>
<evidence type="ECO:0000256" key="2">
    <source>
        <dbReference type="ARBA" id="ARBA00022737"/>
    </source>
</evidence>
<feature type="compositionally biased region" description="Pro residues" evidence="3">
    <location>
        <begin position="951"/>
        <end position="965"/>
    </location>
</feature>
<feature type="compositionally biased region" description="Basic and acidic residues" evidence="3">
    <location>
        <begin position="573"/>
        <end position="588"/>
    </location>
</feature>
<feature type="compositionally biased region" description="Pro residues" evidence="3">
    <location>
        <begin position="1202"/>
        <end position="1215"/>
    </location>
</feature>
<feature type="region of interest" description="Disordered" evidence="3">
    <location>
        <begin position="640"/>
        <end position="691"/>
    </location>
</feature>
<dbReference type="PANTHER" id="PTHR24112:SF9">
    <property type="entry name" value="PROTEIN PHOSPHATASE 1 REGULATORY SUBUNIT 37"/>
    <property type="match status" value="1"/>
</dbReference>
<dbReference type="InterPro" id="IPR051279">
    <property type="entry name" value="PP1-Reg/Actin-Interact_Protein"/>
</dbReference>
<sequence length="1601" mass="165146">MIVGLKLAISGQGEQRRGCVAPGEGGDECTAATCQRAGCDCEHLGSRVDVSQQPPSPPPLLGKAAGSSADEEEEVANETNDDNNCELSVAPIEIVQTEPLPSDASSTVQRQGDLITTADVVAVAEVDQQNGDERQQQEEANEGDVVTAARSEENETCASRSDATDTTVGASPSSSSSSCSSTTTTTSAPSPSPPSSSSVSSSSSSEPSPEVVLAGSQQEPSGKGDDGDDDASQLVGDNRPLGDGSPKGHSLEDGEGFPAVTHHRTPPALRTVDADAAVVPQSCSEDDECRSIGSGRHRQVTTTGTRLLTLAEELSQAGAAAEPSSLYATVAAPEKLDAVVARPAMMTAEEEALMNSSSGGATATVEAVALVTAQETGEQALSDGDGESRTMSTSAETVQTDRSESTAPKKPRLAKQDSVLTEFEASIATAMETGEDGEGLTEQKPKNKLSGGEGVTIPSVIEEQPSSASVMEEDVPELCADYDDDGSNFRISQENLFVELGIPALSEQEERLEADSGAPDSPGDVFPPLVAVPSKKDELQLLIEKSKQSATGEAVADRLEQPAVPATPQKTLGGDRERKSAISSDERPVAAAAAAAVAVPAATTKKNRTQSSSSDSYVPSAERAIQKVNVEIKDSVPLSRSLDSVGGESESDFESSSPFRTTAPGPFPNERSFSSESLNSETSIDSNDSKSSLKIHESKFAAKNGTLERQQSNRVVNRDATGAEQAAANPGGLQVLVLWNNEMTRSSARHFQRLLEKTSTLDTLNVGSNQLCNSFVAGISGSLKANTTLTNLGLQGAHLSDKGVKTMAEIIEFGGNSSLQRIDLRHNNIQKAGLEALNEAMKSNKSVTRIDLDDTPRRIKDTSLDGVGSEYSRLVNNIRAQCERNKNPPEPSEPISTTVRRARANYLSSRKISLTCPSIKTSPSAIADKQHLLDPNGGCKKSTGGRLRSPLPSPIPSPAASPVPSPSRNRFHVSRHPQQQQQQQQQILPQTPSSYTGKGRQHSCESPHQHQHSSSNTSSTTLHDSVLSSTSIESPDLEVKRFMSGGALRDDSCCSSISSNSIESIDNAHFNLNTSISSTDESFDLIVNSPPPVTTSAIASSSFVQLPAGGTVSCSSEVSPNVSSISRIPEEESTLIPRQSAFCGGEPPKATLDAPASFSSSSMVHVPLASSQESLYDVHDLSGSSNSSTAAVANLAPTGKLQPPPPTVTALPPVPTTFSGGSVLPMPNTTGAAPGAATLSAGGNNSNESTLTSVQNLEREPTVTKPASHSEKPPRVRKTSWILGGSGSSHKHADSSSSGGSTPTPGGGGSGYPPAIEKLLSIFHPSNLFSSSKASSASSASPPPSAAQDGSQPPSRKESPMGGLFYWAHHGAGSGNSSNTSANTSPTTPSSPAPAAAPIVNVAPATTAYAKVIFQLGGDYDESEDDIDTLTSRYGNHPGLGGGGGGQSGPSSLLGGSTTSNSSGISIGSGTSAGEMMSGSGGMLAVSPSPSTTSGQSATSDTVVVLSHLGQLARDSLSMFKNPSLTSQDSISIRSMDSLTEIGGDTKTAAGRKDASPVVAVTATVVAPPQPPTSTASSSSTPLASASAAAPLVADIQFETR</sequence>
<dbReference type="Gene3D" id="3.80.10.10">
    <property type="entry name" value="Ribonuclease Inhibitor"/>
    <property type="match status" value="1"/>
</dbReference>
<dbReference type="InterPro" id="IPR032675">
    <property type="entry name" value="LRR_dom_sf"/>
</dbReference>
<feature type="region of interest" description="Disordered" evidence="3">
    <location>
        <begin position="927"/>
        <end position="1032"/>
    </location>
</feature>
<feature type="compositionally biased region" description="Low complexity" evidence="3">
    <location>
        <begin position="1295"/>
        <end position="1304"/>
    </location>
</feature>
<feature type="region of interest" description="Disordered" evidence="3">
    <location>
        <begin position="1331"/>
        <end position="1395"/>
    </location>
</feature>
<feature type="compositionally biased region" description="Gly residues" evidence="3">
    <location>
        <begin position="1438"/>
        <end position="1448"/>
    </location>
</feature>
<feature type="compositionally biased region" description="Low complexity" evidence="3">
    <location>
        <begin position="1229"/>
        <end position="1243"/>
    </location>
</feature>
<dbReference type="SMART" id="SM00368">
    <property type="entry name" value="LRR_RI"/>
    <property type="match status" value="4"/>
</dbReference>
<feature type="region of interest" description="Disordered" evidence="3">
    <location>
        <begin position="1567"/>
        <end position="1589"/>
    </location>
</feature>
<feature type="region of interest" description="Disordered" evidence="3">
    <location>
        <begin position="545"/>
        <end position="621"/>
    </location>
</feature>
<accession>A0A8W7PM33</accession>
<feature type="compositionally biased region" description="Low complexity" evidence="3">
    <location>
        <begin position="1449"/>
        <end position="1478"/>
    </location>
</feature>
<evidence type="ECO:0000313" key="4">
    <source>
        <dbReference type="EnsemblMetazoa" id="ACOM034122-PA.1"/>
    </source>
</evidence>
<feature type="compositionally biased region" description="Basic and acidic residues" evidence="3">
    <location>
        <begin position="1257"/>
        <end position="1274"/>
    </location>
</feature>
<feature type="region of interest" description="Disordered" evidence="3">
    <location>
        <begin position="507"/>
        <end position="531"/>
    </location>
</feature>